<comment type="catalytic activity">
    <reaction evidence="14">
        <text>a ribonucleoside 5'-diphosphate + H2O = a ribonucleoside 5'-phosphate + phosphate + H(+)</text>
        <dbReference type="Rhea" id="RHEA:36799"/>
        <dbReference type="ChEBI" id="CHEBI:15377"/>
        <dbReference type="ChEBI" id="CHEBI:15378"/>
        <dbReference type="ChEBI" id="CHEBI:43474"/>
        <dbReference type="ChEBI" id="CHEBI:57930"/>
        <dbReference type="ChEBI" id="CHEBI:58043"/>
        <dbReference type="EC" id="3.6.1.6"/>
    </reaction>
</comment>
<sequence length="924" mass="101379">MLCSMANSGCLLLSNSGSMLPHSVPCPPAFLYLQQGNQDATAPPEAMAQPYPPAQYPPPPQNGIPAEYAPPPPHPTQDYSGQTPVPPEHGMTLYTPAQTHPEQPGTEASTQPIAGTQTVPQTDEAAQTDSQPLHPSDPTEKQQPKRLHVSNIPFRFRDPDLRQMFGQFGKILDVEIIFNERGSKGFGFVTFETSSDADRAREKLNGTIVEGRKIEVNNATARVMTNKKTGNPYTNGWKLNPVVGAVYGPEFYAVTGFPYPTTGTAVAYRGAHLRGRGRAVYNTFRAAPPPPPIPTYGAVVYQDGFYGAEIYGGYAAYRYAQPAAAAAYSDSYGRVYAAADPYHHTIGPAATYSIGTMENSYRSQEDGQTLRPGQPVDIQTAILGQAGRACSNSAAYWGTEEEEKGRPEFAALQASVSGRAVVGPAGTHRSRTPQPRSRPPGAQAHSKGCREHVAGRGGETRRRRAVAAGSARPSRAAQAQSRGCRERAAGRKWLPARPALRSEAAARGHWSQARSRFRLVLSLMPIQPSDHLEWNEPMHSLRISVGGLPVLASMTKAADPRFRPRWRVILTSFVGAALFWLLYSHRPAPGRSLTHNAHNWRLGQMPAVHYNDTYPLSAPQRTSGGLRYRIAVIADLDTESKAQEENTWFSYLKKGYLTLSDSGDKVTVEWDKDHGILESHLAEKGRGMELSDLVVFNGKLYSVDDRTGVIYQIEGTKAVPWVILSDGDGTVEKGFKAEWLAVKDEHLYVGGLGKEWTTTNGEVMNENPEWVKVVGHRGSVDHENWVSSYNALRAAAGIRPPGYLIHESACWSDTLQRWFFLPRRASHERYSEKEDEHKGTNLLLSAAQDFGDISVSRVGEVVPTHGFSSFKFIPNTDDQIIVALKSEEDTGVIASYIMAFTLDGRVLLPETKIGSVKYEGIEFI</sequence>
<evidence type="ECO:0000256" key="14">
    <source>
        <dbReference type="ARBA" id="ARBA00052933"/>
    </source>
</evidence>
<evidence type="ECO:0000256" key="5">
    <source>
        <dbReference type="ARBA" id="ARBA00022664"/>
    </source>
</evidence>
<evidence type="ECO:0000256" key="17">
    <source>
        <dbReference type="ARBA" id="ARBA00062277"/>
    </source>
</evidence>
<name>A0AA41MRJ7_SCICA</name>
<evidence type="ECO:0000256" key="18">
    <source>
        <dbReference type="ARBA" id="ARBA00069471"/>
    </source>
</evidence>
<gene>
    <name evidence="27" type="ORF">SUZIE_138570</name>
</gene>
<dbReference type="SUPFAM" id="SSF101887">
    <property type="entry name" value="Apyrase"/>
    <property type="match status" value="1"/>
</dbReference>
<evidence type="ECO:0000256" key="11">
    <source>
        <dbReference type="ARBA" id="ARBA00023242"/>
    </source>
</evidence>
<evidence type="ECO:0000256" key="6">
    <source>
        <dbReference type="ARBA" id="ARBA00022723"/>
    </source>
</evidence>
<evidence type="ECO:0000256" key="23">
    <source>
        <dbReference type="PIRSR" id="PIRSR609283-1"/>
    </source>
</evidence>
<evidence type="ECO:0000256" key="20">
    <source>
        <dbReference type="ARBA" id="ARBA00077367"/>
    </source>
</evidence>
<evidence type="ECO:0000313" key="27">
    <source>
        <dbReference type="EMBL" id="MBZ3876564.1"/>
    </source>
</evidence>
<dbReference type="GO" id="GO:0005789">
    <property type="term" value="C:endoplasmic reticulum membrane"/>
    <property type="evidence" value="ECO:0007669"/>
    <property type="project" value="UniProtKB-SubCell"/>
</dbReference>
<dbReference type="PANTHER" id="PTHR15597">
    <property type="entry name" value="ATAXIN 2-BINDING PROTEIN 1-RELATED"/>
    <property type="match status" value="1"/>
</dbReference>
<dbReference type="Gene3D" id="2.120.10.100">
    <property type="entry name" value="Apyrase"/>
    <property type="match status" value="1"/>
</dbReference>
<comment type="function">
    <text evidence="16">Calcium-dependent nucleotidase with a preference for UDP. The order of activity with different substrates is UDP &gt; GDP &gt; IDP &gt;&gt; UTP &gt; CDP = GTP = ITP. Has very low activity towards ADP and even lower activity towards ATP. Does not hydrolyze AMP and GMP. Involved in proteoglycan synthesis.</text>
</comment>
<accession>A0AA41MRJ7</accession>
<dbReference type="FunFam" id="3.30.70.330:FF:000004">
    <property type="entry name" value="RNA binding fox-1 homolog 1"/>
    <property type="match status" value="1"/>
</dbReference>
<evidence type="ECO:0000313" key="28">
    <source>
        <dbReference type="Proteomes" id="UP001166674"/>
    </source>
</evidence>
<keyword evidence="8 23" id="KW-0106">Calcium</keyword>
<evidence type="ECO:0000256" key="19">
    <source>
        <dbReference type="ARBA" id="ARBA00069980"/>
    </source>
</evidence>
<dbReference type="Proteomes" id="UP001166674">
    <property type="component" value="Unassembled WGS sequence"/>
</dbReference>
<keyword evidence="10" id="KW-0508">mRNA splicing</keyword>
<dbReference type="GO" id="GO:0006397">
    <property type="term" value="P:mRNA processing"/>
    <property type="evidence" value="ECO:0007669"/>
    <property type="project" value="UniProtKB-KW"/>
</dbReference>
<comment type="cofactor">
    <cofactor evidence="1 23">
        <name>Ca(2+)</name>
        <dbReference type="ChEBI" id="CHEBI:29108"/>
    </cofactor>
</comment>
<proteinExistence type="inferred from homology"/>
<dbReference type="PANTHER" id="PTHR15597:SF25">
    <property type="entry name" value="RNA BINDING PROTEIN FOX-1 HOMOLOG 3"/>
    <property type="match status" value="1"/>
</dbReference>
<evidence type="ECO:0000256" key="10">
    <source>
        <dbReference type="ARBA" id="ARBA00023187"/>
    </source>
</evidence>
<dbReference type="GO" id="GO:0005509">
    <property type="term" value="F:calcium ion binding"/>
    <property type="evidence" value="ECO:0007669"/>
    <property type="project" value="InterPro"/>
</dbReference>
<feature type="compositionally biased region" description="Pro residues" evidence="25">
    <location>
        <begin position="50"/>
        <end position="75"/>
    </location>
</feature>
<evidence type="ECO:0000256" key="3">
    <source>
        <dbReference type="ARBA" id="ARBA00004447"/>
    </source>
</evidence>
<dbReference type="EMBL" id="JAATJV010277545">
    <property type="protein sequence ID" value="MBZ3876564.1"/>
    <property type="molecule type" value="Genomic_DNA"/>
</dbReference>
<protein>
    <recommendedName>
        <fullName evidence="18">RNA binding protein fox-1 homolog 3</fullName>
        <ecNumber evidence="13">3.6.1.6</ecNumber>
    </recommendedName>
    <alternativeName>
        <fullName evidence="20">Apyrase homolog</fullName>
    </alternativeName>
    <alternativeName>
        <fullName evidence="21">Fox-1 homolog C</fullName>
    </alternativeName>
    <alternativeName>
        <fullName evidence="22">Neuronal nuclei antigen</fullName>
    </alternativeName>
    <alternativeName>
        <fullName evidence="19">Soluble calcium-activated nucleotidase 1</fullName>
    </alternativeName>
</protein>
<dbReference type="FunFam" id="2.120.10.100:FF:000001">
    <property type="entry name" value="Soluble calcium-activated nucleotidase 1"/>
    <property type="match status" value="1"/>
</dbReference>
<dbReference type="SUPFAM" id="SSF54928">
    <property type="entry name" value="RNA-binding domain, RBD"/>
    <property type="match status" value="1"/>
</dbReference>
<evidence type="ECO:0000256" key="1">
    <source>
        <dbReference type="ARBA" id="ARBA00001913"/>
    </source>
</evidence>
<dbReference type="GO" id="GO:0008380">
    <property type="term" value="P:RNA splicing"/>
    <property type="evidence" value="ECO:0007669"/>
    <property type="project" value="UniProtKB-KW"/>
</dbReference>
<dbReference type="Pfam" id="PF06079">
    <property type="entry name" value="Apyrase"/>
    <property type="match status" value="1"/>
</dbReference>
<evidence type="ECO:0000256" key="25">
    <source>
        <dbReference type="SAM" id="MobiDB-lite"/>
    </source>
</evidence>
<keyword evidence="5" id="KW-0507">mRNA processing</keyword>
<dbReference type="GO" id="GO:0003729">
    <property type="term" value="F:mRNA binding"/>
    <property type="evidence" value="ECO:0007669"/>
    <property type="project" value="TreeGrafter"/>
</dbReference>
<evidence type="ECO:0000256" key="16">
    <source>
        <dbReference type="ARBA" id="ARBA00055114"/>
    </source>
</evidence>
<dbReference type="InterPro" id="IPR034237">
    <property type="entry name" value="FOX1_RRM"/>
</dbReference>
<dbReference type="GO" id="GO:0005634">
    <property type="term" value="C:nucleus"/>
    <property type="evidence" value="ECO:0007669"/>
    <property type="project" value="UniProtKB-SubCell"/>
</dbReference>
<dbReference type="InterPro" id="IPR025670">
    <property type="entry name" value="Fox-1_C_dom"/>
</dbReference>
<dbReference type="CDD" id="cd12407">
    <property type="entry name" value="RRM_FOX1_like"/>
    <property type="match status" value="1"/>
</dbReference>
<evidence type="ECO:0000256" key="13">
    <source>
        <dbReference type="ARBA" id="ARBA00038863"/>
    </source>
</evidence>
<feature type="compositionally biased region" description="Basic and acidic residues" evidence="25">
    <location>
        <begin position="448"/>
        <end position="460"/>
    </location>
</feature>
<feature type="binding site" evidence="23">
    <location>
        <position position="807"/>
    </location>
    <ligand>
        <name>Ca(2+)</name>
        <dbReference type="ChEBI" id="CHEBI:29108"/>
    </ligand>
</feature>
<evidence type="ECO:0000256" key="24">
    <source>
        <dbReference type="PROSITE-ProRule" id="PRU00176"/>
    </source>
</evidence>
<evidence type="ECO:0000256" key="8">
    <source>
        <dbReference type="ARBA" id="ARBA00022837"/>
    </source>
</evidence>
<dbReference type="InterPro" id="IPR000504">
    <property type="entry name" value="RRM_dom"/>
</dbReference>
<reference evidence="27" key="1">
    <citation type="submission" date="2020-03" db="EMBL/GenBank/DDBJ databases">
        <title>Studies in the Genomics of Life Span.</title>
        <authorList>
            <person name="Glass D."/>
        </authorList>
    </citation>
    <scope>NUCLEOTIDE SEQUENCE</scope>
    <source>
        <strain evidence="27">SUZIE</strain>
        <tissue evidence="27">Muscle</tissue>
    </source>
</reference>
<evidence type="ECO:0000256" key="22">
    <source>
        <dbReference type="ARBA" id="ARBA00081107"/>
    </source>
</evidence>
<evidence type="ECO:0000256" key="15">
    <source>
        <dbReference type="ARBA" id="ARBA00054166"/>
    </source>
</evidence>
<dbReference type="GO" id="GO:0007399">
    <property type="term" value="P:nervous system development"/>
    <property type="evidence" value="ECO:0007669"/>
    <property type="project" value="InterPro"/>
</dbReference>
<feature type="binding site" evidence="23">
    <location>
        <position position="738"/>
    </location>
    <ligand>
        <name>Ca(2+)</name>
        <dbReference type="ChEBI" id="CHEBI:29108"/>
    </ligand>
</feature>
<evidence type="ECO:0000256" key="9">
    <source>
        <dbReference type="ARBA" id="ARBA00022884"/>
    </source>
</evidence>
<feature type="domain" description="RRM" evidence="26">
    <location>
        <begin position="145"/>
        <end position="221"/>
    </location>
</feature>
<keyword evidence="7" id="KW-0378">Hydrolase</keyword>
<organism evidence="27 28">
    <name type="scientific">Sciurus carolinensis</name>
    <name type="common">Eastern gray squirrel</name>
    <dbReference type="NCBI Taxonomy" id="30640"/>
    <lineage>
        <taxon>Eukaryota</taxon>
        <taxon>Metazoa</taxon>
        <taxon>Chordata</taxon>
        <taxon>Craniata</taxon>
        <taxon>Vertebrata</taxon>
        <taxon>Euteleostomi</taxon>
        <taxon>Mammalia</taxon>
        <taxon>Eutheria</taxon>
        <taxon>Euarchontoglires</taxon>
        <taxon>Glires</taxon>
        <taxon>Rodentia</taxon>
        <taxon>Sciuromorpha</taxon>
        <taxon>Sciuridae</taxon>
        <taxon>Sciurinae</taxon>
        <taxon>Sciurini</taxon>
        <taxon>Sciurus</taxon>
    </lineage>
</organism>
<comment type="subunit">
    <text evidence="17">Monomer. Homodimer; dimerization is Ca(2+)-dependent.</text>
</comment>
<dbReference type="InterPro" id="IPR036258">
    <property type="entry name" value="Apyrase_sf"/>
</dbReference>
<dbReference type="GO" id="GO:0000381">
    <property type="term" value="P:regulation of alternative mRNA splicing, via spliceosome"/>
    <property type="evidence" value="ECO:0007669"/>
    <property type="project" value="InterPro"/>
</dbReference>
<feature type="binding site" evidence="23">
    <location>
        <position position="692"/>
    </location>
    <ligand>
        <name>Ca(2+)</name>
        <dbReference type="ChEBI" id="CHEBI:29108"/>
    </ligand>
</feature>
<evidence type="ECO:0000256" key="4">
    <source>
        <dbReference type="ARBA" id="ARBA00004648"/>
    </source>
</evidence>
<dbReference type="InterPro" id="IPR009283">
    <property type="entry name" value="Apyrase"/>
</dbReference>
<feature type="region of interest" description="Disordered" evidence="25">
    <location>
        <begin position="420"/>
        <end position="490"/>
    </location>
</feature>
<dbReference type="InterPro" id="IPR035979">
    <property type="entry name" value="RBD_domain_sf"/>
</dbReference>
<dbReference type="PROSITE" id="PS50102">
    <property type="entry name" value="RRM"/>
    <property type="match status" value="1"/>
</dbReference>
<dbReference type="SMART" id="SM00360">
    <property type="entry name" value="RRM"/>
    <property type="match status" value="1"/>
</dbReference>
<feature type="binding site" evidence="23">
    <location>
        <position position="691"/>
    </location>
    <ligand>
        <name>Ca(2+)</name>
        <dbReference type="ChEBI" id="CHEBI:29108"/>
    </ligand>
</feature>
<dbReference type="Gene3D" id="3.30.70.330">
    <property type="match status" value="1"/>
</dbReference>
<keyword evidence="6 23" id="KW-0479">Metal-binding</keyword>
<feature type="binding site" evidence="23">
    <location>
        <position position="868"/>
    </location>
    <ligand>
        <name>Ca(2+)</name>
        <dbReference type="ChEBI" id="CHEBI:29108"/>
    </ligand>
</feature>
<keyword evidence="9 24" id="KW-0694">RNA-binding</keyword>
<dbReference type="InterPro" id="IPR012677">
    <property type="entry name" value="Nucleotide-bd_a/b_plait_sf"/>
</dbReference>
<feature type="compositionally biased region" description="Polar residues" evidence="25">
    <location>
        <begin position="95"/>
        <end position="133"/>
    </location>
</feature>
<evidence type="ECO:0000256" key="21">
    <source>
        <dbReference type="ARBA" id="ARBA00078438"/>
    </source>
</evidence>
<keyword evidence="28" id="KW-1185">Reference proteome</keyword>
<comment type="subcellular location">
    <subcellularLocation>
        <location evidence="4">Endoplasmic reticulum membrane</location>
        <topology evidence="4">Single-pass type II membrane protein</topology>
    </subcellularLocation>
    <subcellularLocation>
        <location evidence="3">Golgi apparatus</location>
        <location evidence="3">Golgi stack membrane</location>
        <topology evidence="3">Single-pass type II membrane protein</topology>
    </subcellularLocation>
    <subcellularLocation>
        <location evidence="2">Nucleus</location>
    </subcellularLocation>
</comment>
<evidence type="ECO:0000259" key="26">
    <source>
        <dbReference type="PROSITE" id="PS50102"/>
    </source>
</evidence>
<dbReference type="GO" id="GO:0017110">
    <property type="term" value="F:nucleoside diphosphate phosphatase activity"/>
    <property type="evidence" value="ECO:0007669"/>
    <property type="project" value="UniProtKB-EC"/>
</dbReference>
<feature type="compositionally biased region" description="Low complexity" evidence="25">
    <location>
        <begin position="466"/>
        <end position="482"/>
    </location>
</feature>
<feature type="binding site" evidence="23">
    <location>
        <position position="919"/>
    </location>
    <ligand>
        <name>Ca(2+)</name>
        <dbReference type="ChEBI" id="CHEBI:29108"/>
    </ligand>
</feature>
<dbReference type="AlphaFoldDB" id="A0AA41MRJ7"/>
<dbReference type="Pfam" id="PF12414">
    <property type="entry name" value="Fox-1_C"/>
    <property type="match status" value="1"/>
</dbReference>
<comment type="caution">
    <text evidence="27">The sequence shown here is derived from an EMBL/GenBank/DDBJ whole genome shotgun (WGS) entry which is preliminary data.</text>
</comment>
<dbReference type="InterPro" id="IPR047131">
    <property type="entry name" value="RBFOX1-like"/>
</dbReference>
<evidence type="ECO:0000256" key="2">
    <source>
        <dbReference type="ARBA" id="ARBA00004123"/>
    </source>
</evidence>
<evidence type="ECO:0000256" key="12">
    <source>
        <dbReference type="ARBA" id="ARBA00025738"/>
    </source>
</evidence>
<keyword evidence="11" id="KW-0539">Nucleus</keyword>
<dbReference type="Pfam" id="PF00076">
    <property type="entry name" value="RRM_1"/>
    <property type="match status" value="1"/>
</dbReference>
<comment type="similarity">
    <text evidence="12">Belongs to the apyrase family.</text>
</comment>
<dbReference type="GO" id="GO:0032580">
    <property type="term" value="C:Golgi cisterna membrane"/>
    <property type="evidence" value="ECO:0007669"/>
    <property type="project" value="UniProtKB-SubCell"/>
</dbReference>
<comment type="function">
    <text evidence="15">Pre-mRNA alternative splicing regulator. Regulates alternative splicing of RBFOX2 to enhance the production of mRNA species that are targeted for nonsense-mediated decay (NMD).</text>
</comment>
<evidence type="ECO:0000256" key="7">
    <source>
        <dbReference type="ARBA" id="ARBA00022801"/>
    </source>
</evidence>
<feature type="region of interest" description="Disordered" evidence="25">
    <location>
        <begin position="38"/>
        <end position="149"/>
    </location>
</feature>
<dbReference type="EC" id="3.6.1.6" evidence="13"/>